<keyword evidence="3" id="KW-1185">Reference proteome</keyword>
<feature type="region of interest" description="Disordered" evidence="1">
    <location>
        <begin position="97"/>
        <end position="135"/>
    </location>
</feature>
<evidence type="ECO:0000313" key="3">
    <source>
        <dbReference type="Proteomes" id="UP000299102"/>
    </source>
</evidence>
<protein>
    <submittedName>
        <fullName evidence="2">Uncharacterized protein</fullName>
    </submittedName>
</protein>
<gene>
    <name evidence="2" type="ORF">EVAR_90314_1</name>
</gene>
<sequence length="135" mass="14891">MSIKQFSSIARPKRTLPRARSSALIKLFAFCADRRPAAPRDSPGPADRESAAPPAATLHSLIIINYFRLNHWLPNGVNEVICSELWGWPFPFRERQTRTDLGPPALEGAPRRYQVSPAHPPSSLTPSSVPSLLGL</sequence>
<dbReference type="Proteomes" id="UP000299102">
    <property type="component" value="Unassembled WGS sequence"/>
</dbReference>
<organism evidence="2 3">
    <name type="scientific">Eumeta variegata</name>
    <name type="common">Bagworm moth</name>
    <name type="synonym">Eumeta japonica</name>
    <dbReference type="NCBI Taxonomy" id="151549"/>
    <lineage>
        <taxon>Eukaryota</taxon>
        <taxon>Metazoa</taxon>
        <taxon>Ecdysozoa</taxon>
        <taxon>Arthropoda</taxon>
        <taxon>Hexapoda</taxon>
        <taxon>Insecta</taxon>
        <taxon>Pterygota</taxon>
        <taxon>Neoptera</taxon>
        <taxon>Endopterygota</taxon>
        <taxon>Lepidoptera</taxon>
        <taxon>Glossata</taxon>
        <taxon>Ditrysia</taxon>
        <taxon>Tineoidea</taxon>
        <taxon>Psychidae</taxon>
        <taxon>Oiketicinae</taxon>
        <taxon>Eumeta</taxon>
    </lineage>
</organism>
<name>A0A4C1ZKZ1_EUMVA</name>
<proteinExistence type="predicted"/>
<dbReference type="AlphaFoldDB" id="A0A4C1ZKZ1"/>
<evidence type="ECO:0000256" key="1">
    <source>
        <dbReference type="SAM" id="MobiDB-lite"/>
    </source>
</evidence>
<accession>A0A4C1ZKZ1</accession>
<reference evidence="2 3" key="1">
    <citation type="journal article" date="2019" name="Commun. Biol.">
        <title>The bagworm genome reveals a unique fibroin gene that provides high tensile strength.</title>
        <authorList>
            <person name="Kono N."/>
            <person name="Nakamura H."/>
            <person name="Ohtoshi R."/>
            <person name="Tomita M."/>
            <person name="Numata K."/>
            <person name="Arakawa K."/>
        </authorList>
    </citation>
    <scope>NUCLEOTIDE SEQUENCE [LARGE SCALE GENOMIC DNA]</scope>
</reference>
<dbReference type="EMBL" id="BGZK01001980">
    <property type="protein sequence ID" value="GBP89176.1"/>
    <property type="molecule type" value="Genomic_DNA"/>
</dbReference>
<evidence type="ECO:0000313" key="2">
    <source>
        <dbReference type="EMBL" id="GBP89176.1"/>
    </source>
</evidence>
<comment type="caution">
    <text evidence="2">The sequence shown here is derived from an EMBL/GenBank/DDBJ whole genome shotgun (WGS) entry which is preliminary data.</text>
</comment>
<feature type="compositionally biased region" description="Low complexity" evidence="1">
    <location>
        <begin position="121"/>
        <end position="135"/>
    </location>
</feature>